<dbReference type="EMBL" id="OX336137">
    <property type="protein sequence ID" value="CAI2719117.1"/>
    <property type="molecule type" value="Genomic_DNA"/>
</dbReference>
<evidence type="ECO:0000313" key="5">
    <source>
        <dbReference type="Proteomes" id="UP001157733"/>
    </source>
</evidence>
<protein>
    <submittedName>
        <fullName evidence="4">Surface antigen msp4 family protein</fullName>
    </submittedName>
</protein>
<keyword evidence="5" id="KW-1185">Reference proteome</keyword>
<feature type="domain" description="Outer membrane protein beta-barrel" evidence="3">
    <location>
        <begin position="10"/>
        <end position="209"/>
    </location>
</feature>
<name>A0ABM9HGE1_9BACT</name>
<evidence type="ECO:0000313" key="4">
    <source>
        <dbReference type="EMBL" id="CAI2719117.1"/>
    </source>
</evidence>
<proteinExistence type="predicted"/>
<evidence type="ECO:0000256" key="2">
    <source>
        <dbReference type="SAM" id="SignalP"/>
    </source>
</evidence>
<evidence type="ECO:0000259" key="3">
    <source>
        <dbReference type="Pfam" id="PF13505"/>
    </source>
</evidence>
<feature type="chain" id="PRO_5045155531" evidence="2">
    <location>
        <begin position="23"/>
        <end position="210"/>
    </location>
</feature>
<reference evidence="4 5" key="1">
    <citation type="submission" date="2022-09" db="EMBL/GenBank/DDBJ databases">
        <authorList>
            <person name="Kop L."/>
        </authorList>
    </citation>
    <scope>NUCLEOTIDE SEQUENCE [LARGE SCALE GENOMIC DNA]</scope>
    <source>
        <strain evidence="4 5">347</strain>
    </source>
</reference>
<organism evidence="4 5">
    <name type="scientific">Nitrospina watsonii</name>
    <dbReference type="NCBI Taxonomy" id="1323948"/>
    <lineage>
        <taxon>Bacteria</taxon>
        <taxon>Pseudomonadati</taxon>
        <taxon>Nitrospinota/Tectimicrobiota group</taxon>
        <taxon>Nitrospinota</taxon>
        <taxon>Nitrospinia</taxon>
        <taxon>Nitrospinales</taxon>
        <taxon>Nitrospinaceae</taxon>
        <taxon>Nitrospina</taxon>
    </lineage>
</organism>
<dbReference type="InterPro" id="IPR011250">
    <property type="entry name" value="OMP/PagP_B-barrel"/>
</dbReference>
<evidence type="ECO:0000256" key="1">
    <source>
        <dbReference type="ARBA" id="ARBA00022729"/>
    </source>
</evidence>
<sequence length="210" mass="22876">MQPFLVLLIMITVLFAPDSSAAANKKYFSLMAGPSFRTDADSSFSGSRVAGNPGGEQDVDIGAVGGVAAGMYLPDHLRVEAELALRNNEVGEPLPGFQDWNVGAVTLMVNGYYDIPLHHAIQPFVGAGMGLGLATSSLEDNFGFSDTDTETVFTYQLMGGAQYRHNDRLTFFTAYRYFATTDPDFQFGGVRAATQINSHDWIFGVRFDFE</sequence>
<dbReference type="Pfam" id="PF13505">
    <property type="entry name" value="OMP_b-brl"/>
    <property type="match status" value="1"/>
</dbReference>
<feature type="signal peptide" evidence="2">
    <location>
        <begin position="1"/>
        <end position="22"/>
    </location>
</feature>
<gene>
    <name evidence="4" type="ORF">NSPWAT_2261</name>
</gene>
<dbReference type="InterPro" id="IPR027385">
    <property type="entry name" value="Beta-barrel_OMP"/>
</dbReference>
<keyword evidence="1 2" id="KW-0732">Signal</keyword>
<dbReference type="RefSeq" id="WP_282011971.1">
    <property type="nucleotide sequence ID" value="NZ_OX336137.1"/>
</dbReference>
<dbReference type="SUPFAM" id="SSF56925">
    <property type="entry name" value="OMPA-like"/>
    <property type="match status" value="1"/>
</dbReference>
<dbReference type="Gene3D" id="2.40.160.20">
    <property type="match status" value="1"/>
</dbReference>
<accession>A0ABM9HGE1</accession>
<dbReference type="Proteomes" id="UP001157733">
    <property type="component" value="Chromosome"/>
</dbReference>